<dbReference type="InterPro" id="IPR005174">
    <property type="entry name" value="KIB1-4_b-propeller"/>
</dbReference>
<dbReference type="PANTHER" id="PTHR33110">
    <property type="entry name" value="F-BOX/KELCH-REPEAT PROTEIN-RELATED"/>
    <property type="match status" value="1"/>
</dbReference>
<dbReference type="OrthoDB" id="585640at2759"/>
<dbReference type="CDD" id="cd09917">
    <property type="entry name" value="F-box_SF"/>
    <property type="match status" value="1"/>
</dbReference>
<feature type="domain" description="KIB1-4 beta-propeller" evidence="2">
    <location>
        <begin position="105"/>
        <end position="388"/>
    </location>
</feature>
<evidence type="ECO:0000313" key="4">
    <source>
        <dbReference type="Proteomes" id="UP000729402"/>
    </source>
</evidence>
<evidence type="ECO:0000259" key="2">
    <source>
        <dbReference type="Pfam" id="PF03478"/>
    </source>
</evidence>
<feature type="region of interest" description="Disordered" evidence="1">
    <location>
        <begin position="399"/>
        <end position="418"/>
    </location>
</feature>
<dbReference type="EMBL" id="JAAALK010000288">
    <property type="protein sequence ID" value="KAG8051515.1"/>
    <property type="molecule type" value="Genomic_DNA"/>
</dbReference>
<dbReference type="AlphaFoldDB" id="A0A8J5R522"/>
<proteinExistence type="predicted"/>
<accession>A0A8J5R522</accession>
<dbReference type="Pfam" id="PF03478">
    <property type="entry name" value="Beta-prop_KIB1-4"/>
    <property type="match status" value="1"/>
</dbReference>
<dbReference type="Proteomes" id="UP000729402">
    <property type="component" value="Unassembled WGS sequence"/>
</dbReference>
<sequence length="418" mass="48288">MYPRRRRRRRVVVARLFRTPLPVVMEEEEGPWGDLPDYVLLRITAYLRCRADRVHMACVNKQWRAAVTGEPRPPPLPQVPQLPPQLPWLIFPSTKAPSFYSEIGRRRHHLPLPPDIRLARFCGSSGGGWFVLSLDRRHSHSLYNINSGQRIDLPSGLVTHTGIKLPLVVRSATLSTSPGPQAYMVAAIVVVAKQFTIAFWCQGSDRFFLSSGPSLRRPQDVIYYREAFYSVNAAERVVAFWPGYRGQDSNEMLMRRVDYDMVQREDYRMDIAIGLTMVRYLVASRGQLLMVVRYFYVAEETQMLRVFKFHIMRATVAGRPPIAKWVRIPELDGRILLLGRGCSRSFETAQFCGCQDCMIYFLDDNFNPDSTMTRGRRYYYTFDDIGTYDMLRNSVDPWPPAGRRPSKSDHAPPTWWLP</sequence>
<evidence type="ECO:0000256" key="1">
    <source>
        <dbReference type="SAM" id="MobiDB-lite"/>
    </source>
</evidence>
<dbReference type="PANTHER" id="PTHR33110:SF97">
    <property type="entry name" value="DUF295 DOMAIN-CONTAINING PROTEIN"/>
    <property type="match status" value="1"/>
</dbReference>
<protein>
    <recommendedName>
        <fullName evidence="2">KIB1-4 beta-propeller domain-containing protein</fullName>
    </recommendedName>
</protein>
<keyword evidence="4" id="KW-1185">Reference proteome</keyword>
<organism evidence="3 4">
    <name type="scientific">Zizania palustris</name>
    <name type="common">Northern wild rice</name>
    <dbReference type="NCBI Taxonomy" id="103762"/>
    <lineage>
        <taxon>Eukaryota</taxon>
        <taxon>Viridiplantae</taxon>
        <taxon>Streptophyta</taxon>
        <taxon>Embryophyta</taxon>
        <taxon>Tracheophyta</taxon>
        <taxon>Spermatophyta</taxon>
        <taxon>Magnoliopsida</taxon>
        <taxon>Liliopsida</taxon>
        <taxon>Poales</taxon>
        <taxon>Poaceae</taxon>
        <taxon>BOP clade</taxon>
        <taxon>Oryzoideae</taxon>
        <taxon>Oryzeae</taxon>
        <taxon>Zizaniinae</taxon>
        <taxon>Zizania</taxon>
    </lineage>
</organism>
<reference evidence="3" key="2">
    <citation type="submission" date="2021-02" db="EMBL/GenBank/DDBJ databases">
        <authorList>
            <person name="Kimball J.A."/>
            <person name="Haas M.W."/>
            <person name="Macchietto M."/>
            <person name="Kono T."/>
            <person name="Duquette J."/>
            <person name="Shao M."/>
        </authorList>
    </citation>
    <scope>NUCLEOTIDE SEQUENCE</scope>
    <source>
        <tissue evidence="3">Fresh leaf tissue</tissue>
    </source>
</reference>
<gene>
    <name evidence="3" type="ORF">GUJ93_ZPchr0001g32141</name>
</gene>
<name>A0A8J5R522_ZIZPA</name>
<reference evidence="3" key="1">
    <citation type="journal article" date="2021" name="bioRxiv">
        <title>Whole Genome Assembly and Annotation of Northern Wild Rice, Zizania palustris L., Supports a Whole Genome Duplication in the Zizania Genus.</title>
        <authorList>
            <person name="Haas M."/>
            <person name="Kono T."/>
            <person name="Macchietto M."/>
            <person name="Millas R."/>
            <person name="McGilp L."/>
            <person name="Shao M."/>
            <person name="Duquette J."/>
            <person name="Hirsch C.N."/>
            <person name="Kimball J."/>
        </authorList>
    </citation>
    <scope>NUCLEOTIDE SEQUENCE</scope>
    <source>
        <tissue evidence="3">Fresh leaf tissue</tissue>
    </source>
</reference>
<evidence type="ECO:0000313" key="3">
    <source>
        <dbReference type="EMBL" id="KAG8051515.1"/>
    </source>
</evidence>
<comment type="caution">
    <text evidence="3">The sequence shown here is derived from an EMBL/GenBank/DDBJ whole genome shotgun (WGS) entry which is preliminary data.</text>
</comment>